<dbReference type="AlphaFoldDB" id="A0A3S5CF94"/>
<dbReference type="EMBL" id="CAAALY010028192">
    <property type="protein sequence ID" value="VEL16373.1"/>
    <property type="molecule type" value="Genomic_DNA"/>
</dbReference>
<evidence type="ECO:0000313" key="1">
    <source>
        <dbReference type="EMBL" id="VEL16373.1"/>
    </source>
</evidence>
<gene>
    <name evidence="1" type="ORF">PXEA_LOCUS9813</name>
</gene>
<reference evidence="1" key="1">
    <citation type="submission" date="2018-11" db="EMBL/GenBank/DDBJ databases">
        <authorList>
            <consortium name="Pathogen Informatics"/>
        </authorList>
    </citation>
    <scope>NUCLEOTIDE SEQUENCE</scope>
</reference>
<accession>A0A3S5CF94</accession>
<name>A0A3S5CF94_9PLAT</name>
<sequence length="132" mass="14632">MPTAFVQPQPGPPSVTNWRPTSVEPSFDEYQIVPGHFFNLNFSMILPWTASLSVLNKFCLTHLVICHFQTLLTCLRLSLLPSGLANCAPACFRPPFALPLRLACRLVAHSAVEMCTLRPLFSVIQMISFTAA</sequence>
<organism evidence="1 2">
    <name type="scientific">Protopolystoma xenopodis</name>
    <dbReference type="NCBI Taxonomy" id="117903"/>
    <lineage>
        <taxon>Eukaryota</taxon>
        <taxon>Metazoa</taxon>
        <taxon>Spiralia</taxon>
        <taxon>Lophotrochozoa</taxon>
        <taxon>Platyhelminthes</taxon>
        <taxon>Monogenea</taxon>
        <taxon>Polyopisthocotylea</taxon>
        <taxon>Polystomatidea</taxon>
        <taxon>Polystomatidae</taxon>
        <taxon>Protopolystoma</taxon>
    </lineage>
</organism>
<evidence type="ECO:0000313" key="2">
    <source>
        <dbReference type="Proteomes" id="UP000784294"/>
    </source>
</evidence>
<protein>
    <submittedName>
        <fullName evidence="1">Uncharacterized protein</fullName>
    </submittedName>
</protein>
<proteinExistence type="predicted"/>
<dbReference type="Proteomes" id="UP000784294">
    <property type="component" value="Unassembled WGS sequence"/>
</dbReference>
<keyword evidence="2" id="KW-1185">Reference proteome</keyword>
<comment type="caution">
    <text evidence="1">The sequence shown here is derived from an EMBL/GenBank/DDBJ whole genome shotgun (WGS) entry which is preliminary data.</text>
</comment>